<dbReference type="PANTHER" id="PTHR30627">
    <property type="entry name" value="PEPTIDOGLYCAN D,D-TRANSPEPTIDASE"/>
    <property type="match status" value="1"/>
</dbReference>
<keyword evidence="7" id="KW-1185">Reference proteome</keyword>
<dbReference type="Gene3D" id="3.40.710.10">
    <property type="entry name" value="DD-peptidase/beta-lactamase superfamily"/>
    <property type="match status" value="1"/>
</dbReference>
<dbReference type="Proteomes" id="UP000632659">
    <property type="component" value="Unassembled WGS sequence"/>
</dbReference>
<dbReference type="InterPro" id="IPR036138">
    <property type="entry name" value="PBP_dimer_sf"/>
</dbReference>
<dbReference type="OrthoDB" id="9757901at2"/>
<evidence type="ECO:0000313" key="7">
    <source>
        <dbReference type="Proteomes" id="UP000632659"/>
    </source>
</evidence>
<dbReference type="RefSeq" id="WP_093989136.1">
    <property type="nucleotide sequence ID" value="NZ_FYDD01000004.1"/>
</dbReference>
<dbReference type="Pfam" id="PF03717">
    <property type="entry name" value="PBP_dimer"/>
    <property type="match status" value="1"/>
</dbReference>
<reference evidence="6" key="1">
    <citation type="submission" date="2020-08" db="EMBL/GenBank/DDBJ databases">
        <title>Genome public.</title>
        <authorList>
            <person name="Liu C."/>
            <person name="Sun Q."/>
        </authorList>
    </citation>
    <scope>NUCLEOTIDE SEQUENCE</scope>
    <source>
        <strain evidence="6">NSJ-15</strain>
    </source>
</reference>
<dbReference type="InterPro" id="IPR001460">
    <property type="entry name" value="PCN-bd_Tpept"/>
</dbReference>
<comment type="subcellular location">
    <subcellularLocation>
        <location evidence="1">Membrane</location>
    </subcellularLocation>
</comment>
<evidence type="ECO:0000313" key="6">
    <source>
        <dbReference type="EMBL" id="MBC8610923.1"/>
    </source>
</evidence>
<sequence>MEKQKMVYKRTCVLALLLLAMFGSTCFRLSDFQVVRGEELLKKAQNEVITVKTVPAARGTITDRYGRVLAASETSFRLILDRTFLEKEETNLVLSRLMKILSEEGISWKQDCPLEWKEERIQFSDADSANELADLLKTEQDLSAREYTDLLLKRYGLEKLTPTTFEILRVRYSMEKDRFVTGSRYPLAEKLTIQAVSRIEEEQSLLPGAEIEEVPSRVYQNGEVASQLIGTVGPIYQEEYAELKGKGYAMDDIVGKSGVESALEEQLRGQNGKIKVIQSKEGTVIDTVVQQETIAGSTVRLTIDALLQEKLQKLLSEFVSTAHSEEYRSKGGAIVVLDVKTGEVLAAVNSSNYSMEQYQEDYQALLQDDTKPLFNRALDGLYRPGSSLKPMVAAAALSEGKLLPQEELVCVSPYEYRDQKYTCLQTNHSGPTSLTEALHWSCNTFFYQLGQRLGIETMNEYAAYMGLGQKTGLEIQQAKGRFASPEVTESLGGTWYPGDLLQAAIGQNETAVSPIQMACEAMTIANRGTRYETHIIHSIQPMGGEEQITKPVIASEFELSETHYQVIEEGMELAAQKAGISGAAQKTGTAQTTSIRRVNNDFIGFYPLEEPQIAVSCIVEDCGGGTAKLLSDIISYYEECKAEGEILQNSQSNG</sequence>
<gene>
    <name evidence="6" type="ORF">H8702_07275</name>
</gene>
<feature type="domain" description="Penicillin-binding protein transpeptidase" evidence="4">
    <location>
        <begin position="332"/>
        <end position="623"/>
    </location>
</feature>
<protein>
    <recommendedName>
        <fullName evidence="8">Penicillin-binding protein 2</fullName>
    </recommendedName>
</protein>
<dbReference type="GO" id="GO:0005886">
    <property type="term" value="C:plasma membrane"/>
    <property type="evidence" value="ECO:0007669"/>
    <property type="project" value="TreeGrafter"/>
</dbReference>
<dbReference type="GO" id="GO:0071555">
    <property type="term" value="P:cell wall organization"/>
    <property type="evidence" value="ECO:0007669"/>
    <property type="project" value="TreeGrafter"/>
</dbReference>
<dbReference type="SUPFAM" id="SSF56601">
    <property type="entry name" value="beta-lactamase/transpeptidase-like"/>
    <property type="match status" value="1"/>
</dbReference>
<feature type="domain" description="Penicillin-binding protein dimerisation" evidence="5">
    <location>
        <begin position="54"/>
        <end position="287"/>
    </location>
</feature>
<evidence type="ECO:0000259" key="4">
    <source>
        <dbReference type="Pfam" id="PF00905"/>
    </source>
</evidence>
<evidence type="ECO:0000256" key="3">
    <source>
        <dbReference type="ARBA" id="ARBA00023136"/>
    </source>
</evidence>
<comment type="similarity">
    <text evidence="2">Belongs to the transpeptidase family.</text>
</comment>
<dbReference type="Gene3D" id="3.90.1310.10">
    <property type="entry name" value="Penicillin-binding protein 2a (Domain 2)"/>
    <property type="match status" value="1"/>
</dbReference>
<comment type="caution">
    <text evidence="6">The sequence shown here is derived from an EMBL/GenBank/DDBJ whole genome shotgun (WGS) entry which is preliminary data.</text>
</comment>
<proteinExistence type="inferred from homology"/>
<dbReference type="SUPFAM" id="SSF56519">
    <property type="entry name" value="Penicillin binding protein dimerisation domain"/>
    <property type="match status" value="1"/>
</dbReference>
<dbReference type="GO" id="GO:0008658">
    <property type="term" value="F:penicillin binding"/>
    <property type="evidence" value="ECO:0007669"/>
    <property type="project" value="InterPro"/>
</dbReference>
<name>A0A8J6P479_9FIRM</name>
<accession>A0A8J6P479</accession>
<dbReference type="InterPro" id="IPR005311">
    <property type="entry name" value="PBP_dimer"/>
</dbReference>
<dbReference type="InterPro" id="IPR050515">
    <property type="entry name" value="Beta-lactam/transpept"/>
</dbReference>
<dbReference type="AlphaFoldDB" id="A0A8J6P479"/>
<organism evidence="6 7">
    <name type="scientific">Massiliimalia timonensis</name>
    <dbReference type="NCBI Taxonomy" id="1987501"/>
    <lineage>
        <taxon>Bacteria</taxon>
        <taxon>Bacillati</taxon>
        <taxon>Bacillota</taxon>
        <taxon>Clostridia</taxon>
        <taxon>Eubacteriales</taxon>
        <taxon>Oscillospiraceae</taxon>
        <taxon>Massiliimalia</taxon>
    </lineage>
</organism>
<keyword evidence="3" id="KW-0472">Membrane</keyword>
<evidence type="ECO:0008006" key="8">
    <source>
        <dbReference type="Google" id="ProtNLM"/>
    </source>
</evidence>
<evidence type="ECO:0000259" key="5">
    <source>
        <dbReference type="Pfam" id="PF03717"/>
    </source>
</evidence>
<dbReference type="Gene3D" id="1.10.10.1230">
    <property type="entry name" value="Penicillin-binding protein, N-terminal non-catalytic domain, head sub-domain"/>
    <property type="match status" value="1"/>
</dbReference>
<evidence type="ECO:0000256" key="1">
    <source>
        <dbReference type="ARBA" id="ARBA00004370"/>
    </source>
</evidence>
<dbReference type="InterPro" id="IPR012338">
    <property type="entry name" value="Beta-lactam/transpept-like"/>
</dbReference>
<dbReference type="EMBL" id="JACRTL010000003">
    <property type="protein sequence ID" value="MBC8610923.1"/>
    <property type="molecule type" value="Genomic_DNA"/>
</dbReference>
<evidence type="ECO:0000256" key="2">
    <source>
        <dbReference type="ARBA" id="ARBA00007171"/>
    </source>
</evidence>
<dbReference type="Pfam" id="PF00905">
    <property type="entry name" value="Transpeptidase"/>
    <property type="match status" value="1"/>
</dbReference>